<evidence type="ECO:0000313" key="1">
    <source>
        <dbReference type="EMBL" id="KIO20957.1"/>
    </source>
</evidence>
<reference evidence="2" key="2">
    <citation type="submission" date="2015-01" db="EMBL/GenBank/DDBJ databases">
        <title>Evolutionary Origins and Diversification of the Mycorrhizal Mutualists.</title>
        <authorList>
            <consortium name="DOE Joint Genome Institute"/>
            <consortium name="Mycorrhizal Genomics Consortium"/>
            <person name="Kohler A."/>
            <person name="Kuo A."/>
            <person name="Nagy L.G."/>
            <person name="Floudas D."/>
            <person name="Copeland A."/>
            <person name="Barry K.W."/>
            <person name="Cichocki N."/>
            <person name="Veneault-Fourrey C."/>
            <person name="LaButti K."/>
            <person name="Lindquist E.A."/>
            <person name="Lipzen A."/>
            <person name="Lundell T."/>
            <person name="Morin E."/>
            <person name="Murat C."/>
            <person name="Riley R."/>
            <person name="Ohm R."/>
            <person name="Sun H."/>
            <person name="Tunlid A."/>
            <person name="Henrissat B."/>
            <person name="Grigoriev I.V."/>
            <person name="Hibbett D.S."/>
            <person name="Martin F."/>
        </authorList>
    </citation>
    <scope>NUCLEOTIDE SEQUENCE [LARGE SCALE GENOMIC DNA]</scope>
    <source>
        <strain evidence="2">MUT 4182</strain>
    </source>
</reference>
<dbReference type="GO" id="GO:0003676">
    <property type="term" value="F:nucleic acid binding"/>
    <property type="evidence" value="ECO:0007669"/>
    <property type="project" value="InterPro"/>
</dbReference>
<reference evidence="1 2" key="1">
    <citation type="submission" date="2014-04" db="EMBL/GenBank/DDBJ databases">
        <authorList>
            <consortium name="DOE Joint Genome Institute"/>
            <person name="Kuo A."/>
            <person name="Girlanda M."/>
            <person name="Perotto S."/>
            <person name="Kohler A."/>
            <person name="Nagy L.G."/>
            <person name="Floudas D."/>
            <person name="Copeland A."/>
            <person name="Barry K.W."/>
            <person name="Cichocki N."/>
            <person name="Veneault-Fourrey C."/>
            <person name="LaButti K."/>
            <person name="Lindquist E.A."/>
            <person name="Lipzen A."/>
            <person name="Lundell T."/>
            <person name="Morin E."/>
            <person name="Murat C."/>
            <person name="Sun H."/>
            <person name="Tunlid A."/>
            <person name="Henrissat B."/>
            <person name="Grigoriev I.V."/>
            <person name="Hibbett D.S."/>
            <person name="Martin F."/>
            <person name="Nordberg H.P."/>
            <person name="Cantor M.N."/>
            <person name="Hua S.X."/>
        </authorList>
    </citation>
    <scope>NUCLEOTIDE SEQUENCE [LARGE SCALE GENOMIC DNA]</scope>
    <source>
        <strain evidence="1 2">MUT 4182</strain>
    </source>
</reference>
<protein>
    <recommendedName>
        <fullName evidence="3">Tc1-like transposase DDE domain-containing protein</fullName>
    </recommendedName>
</protein>
<dbReference type="OrthoDB" id="2142724at2759"/>
<dbReference type="HOGENOM" id="CLU_188058_0_1_1"/>
<dbReference type="EMBL" id="KN823154">
    <property type="protein sequence ID" value="KIO20957.1"/>
    <property type="molecule type" value="Genomic_DNA"/>
</dbReference>
<proteinExistence type="predicted"/>
<accession>A0A0C3LHQ2</accession>
<dbReference type="Gene3D" id="3.30.420.10">
    <property type="entry name" value="Ribonuclease H-like superfamily/Ribonuclease H"/>
    <property type="match status" value="1"/>
</dbReference>
<feature type="non-terminal residue" evidence="1">
    <location>
        <position position="1"/>
    </location>
</feature>
<evidence type="ECO:0000313" key="2">
    <source>
        <dbReference type="Proteomes" id="UP000054248"/>
    </source>
</evidence>
<keyword evidence="2" id="KW-1185">Reference proteome</keyword>
<sequence>VLPALSLDGILDISIVEGSFNTKLFEEFVESLVGVMNPFPLPNSVLVMDNCKIHKSQYVVDLCVSRYLRFFIVEGYR</sequence>
<dbReference type="PANTHER" id="PTHR46564:SF1">
    <property type="entry name" value="TRANSPOSASE"/>
    <property type="match status" value="1"/>
</dbReference>
<dbReference type="PANTHER" id="PTHR46564">
    <property type="entry name" value="TRANSPOSASE"/>
    <property type="match status" value="1"/>
</dbReference>
<organism evidence="1 2">
    <name type="scientific">Tulasnella calospora MUT 4182</name>
    <dbReference type="NCBI Taxonomy" id="1051891"/>
    <lineage>
        <taxon>Eukaryota</taxon>
        <taxon>Fungi</taxon>
        <taxon>Dikarya</taxon>
        <taxon>Basidiomycota</taxon>
        <taxon>Agaricomycotina</taxon>
        <taxon>Agaricomycetes</taxon>
        <taxon>Cantharellales</taxon>
        <taxon>Tulasnellaceae</taxon>
        <taxon>Tulasnella</taxon>
    </lineage>
</organism>
<dbReference type="Proteomes" id="UP000054248">
    <property type="component" value="Unassembled WGS sequence"/>
</dbReference>
<dbReference type="AlphaFoldDB" id="A0A0C3LHQ2"/>
<evidence type="ECO:0008006" key="3">
    <source>
        <dbReference type="Google" id="ProtNLM"/>
    </source>
</evidence>
<name>A0A0C3LHQ2_9AGAM</name>
<dbReference type="InterPro" id="IPR036397">
    <property type="entry name" value="RNaseH_sf"/>
</dbReference>
<gene>
    <name evidence="1" type="ORF">M407DRAFT_80958</name>
</gene>